<reference evidence="4" key="1">
    <citation type="journal article" date="2023" name="Plant J.">
        <title>The genome of the king protea, Protea cynaroides.</title>
        <authorList>
            <person name="Chang J."/>
            <person name="Duong T.A."/>
            <person name="Schoeman C."/>
            <person name="Ma X."/>
            <person name="Roodt D."/>
            <person name="Barker N."/>
            <person name="Li Z."/>
            <person name="Van de Peer Y."/>
            <person name="Mizrachi E."/>
        </authorList>
    </citation>
    <scope>NUCLEOTIDE SEQUENCE</scope>
    <source>
        <tissue evidence="4">Young leaves</tissue>
    </source>
</reference>
<dbReference type="PANTHER" id="PTHR47430">
    <property type="entry name" value="GB|AAC33480.1"/>
    <property type="match status" value="1"/>
</dbReference>
<dbReference type="InterPro" id="IPR009057">
    <property type="entry name" value="Homeodomain-like_sf"/>
</dbReference>
<organism evidence="4 5">
    <name type="scientific">Protea cynaroides</name>
    <dbReference type="NCBI Taxonomy" id="273540"/>
    <lineage>
        <taxon>Eukaryota</taxon>
        <taxon>Viridiplantae</taxon>
        <taxon>Streptophyta</taxon>
        <taxon>Embryophyta</taxon>
        <taxon>Tracheophyta</taxon>
        <taxon>Spermatophyta</taxon>
        <taxon>Magnoliopsida</taxon>
        <taxon>Proteales</taxon>
        <taxon>Proteaceae</taxon>
        <taxon>Protea</taxon>
    </lineage>
</organism>
<protein>
    <recommendedName>
        <fullName evidence="6">Cyclin-D-binding Myb-like transcription factor 1</fullName>
    </recommendedName>
</protein>
<comment type="caution">
    <text evidence="4">The sequence shown here is derived from an EMBL/GenBank/DDBJ whole genome shotgun (WGS) entry which is preliminary data.</text>
</comment>
<feature type="compositionally biased region" description="Basic residues" evidence="1">
    <location>
        <begin position="294"/>
        <end position="308"/>
    </location>
</feature>
<dbReference type="SMART" id="SM00717">
    <property type="entry name" value="SANT"/>
    <property type="match status" value="3"/>
</dbReference>
<dbReference type="Gene3D" id="1.10.10.60">
    <property type="entry name" value="Homeodomain-like"/>
    <property type="match status" value="2"/>
</dbReference>
<accession>A0A9Q0L0X4</accession>
<evidence type="ECO:0008006" key="6">
    <source>
        <dbReference type="Google" id="ProtNLM"/>
    </source>
</evidence>
<evidence type="ECO:0000313" key="4">
    <source>
        <dbReference type="EMBL" id="KAJ4980452.1"/>
    </source>
</evidence>
<evidence type="ECO:0000313" key="5">
    <source>
        <dbReference type="Proteomes" id="UP001141806"/>
    </source>
</evidence>
<feature type="compositionally biased region" description="Basic and acidic residues" evidence="1">
    <location>
        <begin position="375"/>
        <end position="388"/>
    </location>
</feature>
<dbReference type="OrthoDB" id="39591at2759"/>
<dbReference type="PROSITE" id="PS50090">
    <property type="entry name" value="MYB_LIKE"/>
    <property type="match status" value="3"/>
</dbReference>
<dbReference type="Proteomes" id="UP001141806">
    <property type="component" value="Unassembled WGS sequence"/>
</dbReference>
<evidence type="ECO:0000259" key="3">
    <source>
        <dbReference type="PROSITE" id="PS51294"/>
    </source>
</evidence>
<gene>
    <name evidence="4" type="ORF">NE237_031289</name>
</gene>
<feature type="compositionally biased region" description="Basic and acidic residues" evidence="1">
    <location>
        <begin position="398"/>
        <end position="411"/>
    </location>
</feature>
<feature type="region of interest" description="Disordered" evidence="1">
    <location>
        <begin position="330"/>
        <end position="433"/>
    </location>
</feature>
<dbReference type="PANTHER" id="PTHR47430:SF4">
    <property type="entry name" value="GB|AAC33480.1"/>
    <property type="match status" value="1"/>
</dbReference>
<feature type="compositionally biased region" description="Basic residues" evidence="1">
    <location>
        <begin position="89"/>
        <end position="99"/>
    </location>
</feature>
<sequence>MGKNKRNEKNVNGFVEKTADFRGVTDRRVEEFNAECRKVDKKKKSSKGNGKGSKDVGIKIFVEEEPIGDIDRVGGKDKGEEEEEEEEKKKKKKKKKKRKMELEKNTWCCEDDTVLKPPKSIKRFRGNKMQNDGECFHHMVYDVVKAKEPPNEYYHVGEEKSVGDVVISKDEEGSVGVKQSRLIKNETKERKKDNINKDKEEISSLLVNGTEILKYNATIGCKTAGKEESSYCTKGKGGQQMEEEEKKKKNKKKKEKEKGKEKEEDEVKEKEEEVEEKKKKEKEKERGEEEEEKKKKKKKKKLKKLKKLKIYDKMPMAEECGSKFLKTKSSDEVFVEGGTSTAIGRENLEDKDCVGEGSTKSQGHAVSHNKKRKDSNKGAHAEEVEKKSDKNKRKKAKSVRDVLVEKADKGDLRRKRTSQGDYQPPNSKISEPSKRVRFSGHVEVFPSPHITDLVEEDKKMDVVQGKRFSREEDEMIKTSVLDYIKEHELGEEGLDMILHCRSYPKLTGCWKDIAKALPWRTYQSVYYRGHTLFERDENRKWTQEEYELIRRVHEKHGSKWKMMADVLGKNRVHVKDTWRRIKLPNMKRGHWSQEEIQSLFDLVNIDLRMKAFEQKKSKHGMLRDNICWGAISDKLSTRTTTTCCQKWYGQLTSPMVAEGLWVDADDYHLMQALYDLDACCVEDVDWDNLLDHRSGDVCLKRWNQMVSHIGEHGCKSFAEQVEVLSKRYCPDLLEVREAYDSKPAAP</sequence>
<feature type="domain" description="HTH myb-type" evidence="3">
    <location>
        <begin position="539"/>
        <end position="586"/>
    </location>
</feature>
<dbReference type="AlphaFoldDB" id="A0A9Q0L0X4"/>
<name>A0A9Q0L0X4_9MAGN</name>
<feature type="compositionally biased region" description="Basic and acidic residues" evidence="1">
    <location>
        <begin position="256"/>
        <end position="287"/>
    </location>
</feature>
<evidence type="ECO:0000259" key="2">
    <source>
        <dbReference type="PROSITE" id="PS50090"/>
    </source>
</evidence>
<keyword evidence="5" id="KW-1185">Reference proteome</keyword>
<feature type="region of interest" description="Disordered" evidence="1">
    <location>
        <begin position="225"/>
        <end position="312"/>
    </location>
</feature>
<proteinExistence type="predicted"/>
<dbReference type="Pfam" id="PF13921">
    <property type="entry name" value="Myb_DNA-bind_6"/>
    <property type="match status" value="1"/>
</dbReference>
<dbReference type="InterPro" id="IPR001005">
    <property type="entry name" value="SANT/Myb"/>
</dbReference>
<dbReference type="PROSITE" id="PS51294">
    <property type="entry name" value="HTH_MYB"/>
    <property type="match status" value="1"/>
</dbReference>
<dbReference type="SUPFAM" id="SSF46689">
    <property type="entry name" value="Homeodomain-like"/>
    <property type="match status" value="2"/>
</dbReference>
<feature type="compositionally biased region" description="Polar residues" evidence="1">
    <location>
        <begin position="419"/>
        <end position="430"/>
    </location>
</feature>
<feature type="domain" description="Myb-like" evidence="2">
    <location>
        <begin position="540"/>
        <end position="582"/>
    </location>
</feature>
<evidence type="ECO:0000256" key="1">
    <source>
        <dbReference type="SAM" id="MobiDB-lite"/>
    </source>
</evidence>
<dbReference type="CDD" id="cd00167">
    <property type="entry name" value="SANT"/>
    <property type="match status" value="1"/>
</dbReference>
<dbReference type="EMBL" id="JAMYWD010000001">
    <property type="protein sequence ID" value="KAJ4980452.1"/>
    <property type="molecule type" value="Genomic_DNA"/>
</dbReference>
<feature type="domain" description="Myb-like" evidence="2">
    <location>
        <begin position="653"/>
        <end position="706"/>
    </location>
</feature>
<feature type="compositionally biased region" description="Basic and acidic residues" evidence="1">
    <location>
        <begin position="69"/>
        <end position="79"/>
    </location>
</feature>
<feature type="domain" description="Myb-like" evidence="2">
    <location>
        <begin position="583"/>
        <end position="651"/>
    </location>
</feature>
<dbReference type="InterPro" id="IPR017930">
    <property type="entry name" value="Myb_dom"/>
</dbReference>
<feature type="region of interest" description="Disordered" evidence="1">
    <location>
        <begin position="35"/>
        <end position="102"/>
    </location>
</feature>